<evidence type="ECO:0000256" key="10">
    <source>
        <dbReference type="ARBA" id="ARBA00022989"/>
    </source>
</evidence>
<dbReference type="GO" id="GO:0015421">
    <property type="term" value="F:ABC-type oligopeptide transporter activity"/>
    <property type="evidence" value="ECO:0007669"/>
    <property type="project" value="TreeGrafter"/>
</dbReference>
<evidence type="ECO:0000256" key="7">
    <source>
        <dbReference type="ARBA" id="ARBA00022741"/>
    </source>
</evidence>
<keyword evidence="9" id="KW-1278">Translocase</keyword>
<feature type="transmembrane region" description="Helical" evidence="15">
    <location>
        <begin position="977"/>
        <end position="1000"/>
    </location>
</feature>
<feature type="domain" description="ABC transporter" evidence="16">
    <location>
        <begin position="405"/>
        <end position="642"/>
    </location>
</feature>
<dbReference type="Proteomes" id="UP000301870">
    <property type="component" value="Chromosome 19"/>
</dbReference>
<feature type="transmembrane region" description="Helical" evidence="15">
    <location>
        <begin position="221"/>
        <end position="240"/>
    </location>
</feature>
<dbReference type="PROSITE" id="PS00211">
    <property type="entry name" value="ABC_TRANSPORTER_1"/>
    <property type="match status" value="2"/>
</dbReference>
<dbReference type="InterPro" id="IPR011527">
    <property type="entry name" value="ABC1_TM_dom"/>
</dbReference>
<feature type="transmembrane region" description="Helical" evidence="15">
    <location>
        <begin position="196"/>
        <end position="215"/>
    </location>
</feature>
<feature type="transmembrane region" description="Helical" evidence="15">
    <location>
        <begin position="792"/>
        <end position="815"/>
    </location>
</feature>
<protein>
    <recommendedName>
        <fullName evidence="3">ABC-type xenobiotic transporter</fullName>
        <ecNumber evidence="3">7.6.2.2</ecNumber>
    </recommendedName>
</protein>
<keyword evidence="4" id="KW-0813">Transport</keyword>
<dbReference type="InterPro" id="IPR003439">
    <property type="entry name" value="ABC_transporter-like_ATP-bd"/>
</dbReference>
<dbReference type="GO" id="GO:0005524">
    <property type="term" value="F:ATP binding"/>
    <property type="evidence" value="ECO:0007669"/>
    <property type="project" value="UniProtKB-KW"/>
</dbReference>
<evidence type="ECO:0000256" key="9">
    <source>
        <dbReference type="ARBA" id="ARBA00022967"/>
    </source>
</evidence>
<dbReference type="InterPro" id="IPR017871">
    <property type="entry name" value="ABC_transporter-like_CS"/>
</dbReference>
<dbReference type="GO" id="GO:0090374">
    <property type="term" value="P:oligopeptide export from mitochondrion"/>
    <property type="evidence" value="ECO:0007669"/>
    <property type="project" value="TreeGrafter"/>
</dbReference>
<evidence type="ECO:0000256" key="2">
    <source>
        <dbReference type="ARBA" id="ARBA00007577"/>
    </source>
</evidence>
<keyword evidence="7" id="KW-0547">Nucleotide-binding</keyword>
<gene>
    <name evidence="19" type="primary">LOC111354684</name>
</gene>
<evidence type="ECO:0000256" key="11">
    <source>
        <dbReference type="ARBA" id="ARBA00023136"/>
    </source>
</evidence>
<dbReference type="RefSeq" id="XP_022823989.1">
    <property type="nucleotide sequence ID" value="XM_022968221.1"/>
</dbReference>
<dbReference type="SUPFAM" id="SSF90123">
    <property type="entry name" value="ABC transporter transmembrane region"/>
    <property type="match status" value="2"/>
</dbReference>
<dbReference type="Gene3D" id="1.20.1560.10">
    <property type="entry name" value="ABC transporter type 1, transmembrane domain"/>
    <property type="match status" value="1"/>
</dbReference>
<feature type="transmembrane region" description="Helical" evidence="15">
    <location>
        <begin position="897"/>
        <end position="916"/>
    </location>
</feature>
<feature type="transmembrane region" description="Helical" evidence="15">
    <location>
        <begin position="1148"/>
        <end position="1178"/>
    </location>
</feature>
<evidence type="ECO:0000313" key="18">
    <source>
        <dbReference type="Proteomes" id="UP000301870"/>
    </source>
</evidence>
<dbReference type="CDD" id="cd18577">
    <property type="entry name" value="ABC_6TM_Pgp_ABCB1_D1_like"/>
    <property type="match status" value="1"/>
</dbReference>
<dbReference type="GO" id="GO:0005743">
    <property type="term" value="C:mitochondrial inner membrane"/>
    <property type="evidence" value="ECO:0007669"/>
    <property type="project" value="TreeGrafter"/>
</dbReference>
<feature type="transmembrane region" description="Helical" evidence="15">
    <location>
        <begin position="298"/>
        <end position="321"/>
    </location>
</feature>
<dbReference type="Gene3D" id="3.40.50.300">
    <property type="entry name" value="P-loop containing nucleotide triphosphate hydrolases"/>
    <property type="match status" value="2"/>
</dbReference>
<feature type="transmembrane region" description="Helical" evidence="15">
    <location>
        <begin position="871"/>
        <end position="891"/>
    </location>
</feature>
<dbReference type="Pfam" id="PF00664">
    <property type="entry name" value="ABC_membrane"/>
    <property type="match status" value="2"/>
</dbReference>
<accession>A0A9J7EAD0</accession>
<dbReference type="InterPro" id="IPR036640">
    <property type="entry name" value="ABC1_TM_sf"/>
</dbReference>
<evidence type="ECO:0000259" key="16">
    <source>
        <dbReference type="PROSITE" id="PS50893"/>
    </source>
</evidence>
<dbReference type="Pfam" id="PF00005">
    <property type="entry name" value="ABC_tran"/>
    <property type="match status" value="2"/>
</dbReference>
<dbReference type="FunFam" id="3.40.50.300:FF:000479">
    <property type="entry name" value="Multidrug resistance protein 1A"/>
    <property type="match status" value="2"/>
</dbReference>
<dbReference type="InterPro" id="IPR003593">
    <property type="entry name" value="AAA+_ATPase"/>
</dbReference>
<feature type="domain" description="ABC transmembrane type-1" evidence="17">
    <location>
        <begin position="751"/>
        <end position="1004"/>
    </location>
</feature>
<comment type="subcellular location">
    <subcellularLocation>
        <location evidence="1">Membrane</location>
        <topology evidence="1">Multi-pass membrane protein</topology>
    </subcellularLocation>
</comment>
<keyword evidence="11 15" id="KW-0472">Membrane</keyword>
<dbReference type="PROSITE" id="PS50893">
    <property type="entry name" value="ABC_TRANSPORTER_2"/>
    <property type="match status" value="2"/>
</dbReference>
<dbReference type="OrthoDB" id="6500128at2759"/>
<evidence type="ECO:0000256" key="6">
    <source>
        <dbReference type="ARBA" id="ARBA00022737"/>
    </source>
</evidence>
<dbReference type="KEGG" id="sliu:111354684"/>
<feature type="transmembrane region" description="Helical" evidence="15">
    <location>
        <begin position="47"/>
        <end position="70"/>
    </location>
</feature>
<organism evidence="18 19">
    <name type="scientific">Spodoptera litura</name>
    <name type="common">Asian cotton leafworm</name>
    <dbReference type="NCBI Taxonomy" id="69820"/>
    <lineage>
        <taxon>Eukaryota</taxon>
        <taxon>Metazoa</taxon>
        <taxon>Ecdysozoa</taxon>
        <taxon>Arthropoda</taxon>
        <taxon>Hexapoda</taxon>
        <taxon>Insecta</taxon>
        <taxon>Pterygota</taxon>
        <taxon>Neoptera</taxon>
        <taxon>Endopterygota</taxon>
        <taxon>Lepidoptera</taxon>
        <taxon>Glossata</taxon>
        <taxon>Ditrysia</taxon>
        <taxon>Noctuoidea</taxon>
        <taxon>Noctuidae</taxon>
        <taxon>Amphipyrinae</taxon>
        <taxon>Spodoptera</taxon>
    </lineage>
</organism>
<dbReference type="CDD" id="cd18578">
    <property type="entry name" value="ABC_6TM_Pgp_ABCB1_D2_like"/>
    <property type="match status" value="1"/>
</dbReference>
<keyword evidence="8" id="KW-0067">ATP-binding</keyword>
<reference evidence="19" key="1">
    <citation type="submission" date="2025-08" db="UniProtKB">
        <authorList>
            <consortium name="RefSeq"/>
        </authorList>
    </citation>
    <scope>IDENTIFICATION</scope>
    <source>
        <strain evidence="19">Ishihara</strain>
        <tissue evidence="19">Whole body</tissue>
    </source>
</reference>
<dbReference type="SMART" id="SM00382">
    <property type="entry name" value="AAA"/>
    <property type="match status" value="2"/>
</dbReference>
<dbReference type="PANTHER" id="PTHR43394:SF27">
    <property type="entry name" value="ATP-DEPENDENT TRANSLOCASE ABCB1-LIKE"/>
    <property type="match status" value="1"/>
</dbReference>
<evidence type="ECO:0000313" key="19">
    <source>
        <dbReference type="RefSeq" id="XP_022823989.1"/>
    </source>
</evidence>
<feature type="region of interest" description="Disordered" evidence="14">
    <location>
        <begin position="707"/>
        <end position="734"/>
    </location>
</feature>
<dbReference type="GO" id="GO:0016887">
    <property type="term" value="F:ATP hydrolysis activity"/>
    <property type="evidence" value="ECO:0007669"/>
    <property type="project" value="InterPro"/>
</dbReference>
<keyword evidence="18" id="KW-1185">Reference proteome</keyword>
<evidence type="ECO:0000259" key="17">
    <source>
        <dbReference type="PROSITE" id="PS50929"/>
    </source>
</evidence>
<evidence type="ECO:0000256" key="4">
    <source>
        <dbReference type="ARBA" id="ARBA00022448"/>
    </source>
</evidence>
<feature type="transmembrane region" description="Helical" evidence="15">
    <location>
        <begin position="120"/>
        <end position="145"/>
    </location>
</feature>
<dbReference type="PANTHER" id="PTHR43394">
    <property type="entry name" value="ATP-DEPENDENT PERMEASE MDL1, MITOCHONDRIAL"/>
    <property type="match status" value="1"/>
</dbReference>
<dbReference type="InterPro" id="IPR027417">
    <property type="entry name" value="P-loop_NTPase"/>
</dbReference>
<feature type="domain" description="ABC transporter" evidence="16">
    <location>
        <begin position="1220"/>
        <end position="1460"/>
    </location>
</feature>
<feature type="transmembrane region" description="Helical" evidence="15">
    <location>
        <begin position="341"/>
        <end position="359"/>
    </location>
</feature>
<evidence type="ECO:0000256" key="14">
    <source>
        <dbReference type="SAM" id="MobiDB-lite"/>
    </source>
</evidence>
<keyword evidence="12" id="KW-0325">Glycoprotein</keyword>
<proteinExistence type="inferred from homology"/>
<evidence type="ECO:0000256" key="1">
    <source>
        <dbReference type="ARBA" id="ARBA00004141"/>
    </source>
</evidence>
<keyword evidence="10 15" id="KW-1133">Transmembrane helix</keyword>
<dbReference type="SUPFAM" id="SSF52540">
    <property type="entry name" value="P-loop containing nucleoside triphosphate hydrolases"/>
    <property type="match status" value="2"/>
</dbReference>
<evidence type="ECO:0000256" key="3">
    <source>
        <dbReference type="ARBA" id="ARBA00012191"/>
    </source>
</evidence>
<comment type="catalytic activity">
    <reaction evidence="13">
        <text>ATP + H2O + xenobioticSide 1 = ADP + phosphate + xenobioticSide 2.</text>
        <dbReference type="EC" id="7.6.2.2"/>
    </reaction>
</comment>
<sequence>MKGQCKRFVSHKGKAYDMHPRKNKKEDGDENIGFFALWRYATLLERLVSVLGVCVGVLSSLGTIAGIVLYGELTALFVKRHTAQPAPADIYMLTFFGGGRLLPAGNRSLHMDALLEDSAAFAWASAAVIALHIATAALAVALLQWASARMVTRLRIRLLRSVISQEIAFFDTNTSMNFATTLTEDMEKFRCGVGEHVAMTANLCGTVLVGAILALHYGWQLALAGLSVVPVSLAVQAVVAKYQTACNAREVSAYGAAARIVEEALAAIRTVRAYSGERIEAQRYTRALGAAARHARGAWSGAGAGLGWLLTYALNAIVFVYGAELCVRDMDLEPELQQYHAGVMVTVLFLTFMAAQNIAMCQPHLETFSAARGAARSLYRLLQRRSKINALESTGIKPDKFRGDITFENLYFNYPSRPDVKVLRGLSLRVRAGESVALVGASGCGKSTLLQLLQRLYEPDSGHITVDGHPLQALDLHHFRRSIGVVGQEPVLFSGTIRENITFGMDDVTDEDVIEAATTAHAHQFITKLANGYDTVLGAGGSQLSGGQKQRIAIARAIVRRPAILLLDEPTAALDPAADRSRAVAAALAAAAAGRTTLQVSHRLQGLSGAHVVCVEQGAVREHGAHHELLARRGLYWALLQEDLTTKSVNVMNSEPVVEDDDDVTTADDHTHFRRGVSQQSVRDSSRHFTRSSVRMSSVSAHIPHSALAQLDTEDSEDPVQSTEEGEKDTSPSVSSWELLKLNAAEWPQLLGGALASLLVGATMPVFALLFAELYGMFSWSDGGAILRQSRVYGALFAGVAAACGALTFLQAWLFNRAGARLTDRLRQMTFQNYLLQEQGWFDRTENSVGALCARLATDCAAVQGATGTRLGTMLQGISTMSLGVGLALFYSWKMTLVSLLSVPCVMGGIYLEGWVNRRVETRTRAAMEQASRVATEAVLNVRTVHSLGVERAVLARYGAALAAGARGAGPARVSEALIYGAWMLAAALSVSEALIYGAWMLAAALSVSEALIYGAWMLAAALSVSEALIYGAWMLAAALSVSEALIYGAWMLAAALSVSEALIYGAWMLAAALSVSEALIYGAWMLAAALSVSEALIYGAWMLAAALSVSEALIYGAWMLAAALSVSEALIYGAWMLAAALSVSEALIYGAWMLAAALSVSEALIYGAWMLAAALSFAPSFAAARRSGARIIAALGRAPRVDTEDTAEEIPDWNVEGTVSFSDVSFSYPTRAQTPVLRGLSLTVPARSSTALVGHSGCGKSTLLQLLMRNYDPSGGTVTIDNKDIKRTLTLRQLRAQLGLVQQEPALFSTSVRDNIAYGEPGQHAAMDDVMDAARQANVHSFIMGLPQGYDTILGSGSGASLSGGQKQRIGIARALLRRPKILLLDEPTSALDASSEKSVQEALEAAAAERTTIIIAHRLATVRHADLICVIDQGVVAESGTHEELVRRRGLYWTLLQQQAGDAAT</sequence>
<dbReference type="InterPro" id="IPR039421">
    <property type="entry name" value="Type_1_exporter"/>
</dbReference>
<evidence type="ECO:0000256" key="12">
    <source>
        <dbReference type="ARBA" id="ARBA00023180"/>
    </source>
</evidence>
<feature type="transmembrane region" description="Helical" evidence="15">
    <location>
        <begin position="750"/>
        <end position="772"/>
    </location>
</feature>
<name>A0A9J7EAD0_SPOLT</name>
<dbReference type="GO" id="GO:0008559">
    <property type="term" value="F:ABC-type xenobiotic transporter activity"/>
    <property type="evidence" value="ECO:0007669"/>
    <property type="project" value="UniProtKB-EC"/>
</dbReference>
<dbReference type="GO" id="GO:0097254">
    <property type="term" value="P:renal tubular secretion"/>
    <property type="evidence" value="ECO:0007669"/>
    <property type="project" value="UniProtKB-ARBA"/>
</dbReference>
<dbReference type="PROSITE" id="PS50929">
    <property type="entry name" value="ABC_TM1F"/>
    <property type="match status" value="2"/>
</dbReference>
<evidence type="ECO:0000256" key="13">
    <source>
        <dbReference type="ARBA" id="ARBA00034018"/>
    </source>
</evidence>
<keyword evidence="5 15" id="KW-0812">Transmembrane</keyword>
<feature type="domain" description="ABC transmembrane type-1" evidence="17">
    <location>
        <begin position="50"/>
        <end position="370"/>
    </location>
</feature>
<evidence type="ECO:0000256" key="15">
    <source>
        <dbReference type="SAM" id="Phobius"/>
    </source>
</evidence>
<keyword evidence="6" id="KW-0677">Repeat</keyword>
<evidence type="ECO:0000256" key="8">
    <source>
        <dbReference type="ARBA" id="ARBA00022840"/>
    </source>
</evidence>
<evidence type="ECO:0000256" key="5">
    <source>
        <dbReference type="ARBA" id="ARBA00022692"/>
    </source>
</evidence>
<dbReference type="GO" id="GO:0017085">
    <property type="term" value="P:response to insecticide"/>
    <property type="evidence" value="ECO:0007669"/>
    <property type="project" value="UniProtKB-ARBA"/>
</dbReference>
<comment type="similarity">
    <text evidence="2">Belongs to the ABC transporter superfamily. ABCB family. Multidrug resistance exporter (TC 3.A.1.201) subfamily.</text>
</comment>
<dbReference type="EC" id="7.6.2.2" evidence="3"/>
<feature type="transmembrane region" description="Helical" evidence="15">
    <location>
        <begin position="1012"/>
        <end position="1034"/>
    </location>
</feature>
<dbReference type="GeneID" id="111354684"/>